<gene>
    <name evidence="1" type="ORF">PMYSY11_4416</name>
</gene>
<dbReference type="EMBL" id="LR215729">
    <property type="protein sequence ID" value="VEV99459.1"/>
    <property type="molecule type" value="Genomic_DNA"/>
</dbReference>
<sequence length="30" mass="3190">MERPAAAYSKGKLTSAIEDFSALSFPGQES</sequence>
<name>A0A653E9V4_9PSED</name>
<organism evidence="1">
    <name type="scientific">Pseudomonas marincola</name>
    <dbReference type="NCBI Taxonomy" id="437900"/>
    <lineage>
        <taxon>Bacteria</taxon>
        <taxon>Pseudomonadati</taxon>
        <taxon>Pseudomonadota</taxon>
        <taxon>Gammaproteobacteria</taxon>
        <taxon>Pseudomonadales</taxon>
        <taxon>Pseudomonadaceae</taxon>
        <taxon>Pseudomonas</taxon>
    </lineage>
</organism>
<accession>A0A653E9V4</accession>
<evidence type="ECO:0000313" key="1">
    <source>
        <dbReference type="EMBL" id="VEV99459.1"/>
    </source>
</evidence>
<dbReference type="AlphaFoldDB" id="A0A653E9V4"/>
<reference evidence="1" key="1">
    <citation type="submission" date="2019-02" db="EMBL/GenBank/DDBJ databases">
        <authorList>
            <consortium name="Genoscope - CEA"/>
            <person name="William W."/>
        </authorList>
    </citation>
    <scope>NUCLEOTIDE SEQUENCE [LARGE SCALE GENOMIC DNA]</scope>
    <source>
        <strain evidence="1">YSy11</strain>
    </source>
</reference>
<protein>
    <submittedName>
        <fullName evidence="1">Uncharacterized protein</fullName>
    </submittedName>
</protein>
<proteinExistence type="predicted"/>